<proteinExistence type="predicted"/>
<dbReference type="GO" id="GO:0070509">
    <property type="term" value="P:calcium ion import"/>
    <property type="evidence" value="ECO:0007669"/>
    <property type="project" value="TreeGrafter"/>
</dbReference>
<evidence type="ECO:0008006" key="7">
    <source>
        <dbReference type="Google" id="ProtNLM"/>
    </source>
</evidence>
<keyword evidence="2" id="KW-0812">Transmembrane</keyword>
<dbReference type="InterPro" id="IPR027359">
    <property type="entry name" value="Volt_channel_dom_sf"/>
</dbReference>
<evidence type="ECO:0000256" key="4">
    <source>
        <dbReference type="ARBA" id="ARBA00023136"/>
    </source>
</evidence>
<evidence type="ECO:0000256" key="3">
    <source>
        <dbReference type="ARBA" id="ARBA00022989"/>
    </source>
</evidence>
<dbReference type="PANTHER" id="PTHR10037">
    <property type="entry name" value="VOLTAGE-GATED CATION CHANNEL CALCIUM AND SODIUM"/>
    <property type="match status" value="1"/>
</dbReference>
<dbReference type="GO" id="GO:0008332">
    <property type="term" value="F:low voltage-gated calcium channel activity"/>
    <property type="evidence" value="ECO:0007669"/>
    <property type="project" value="TreeGrafter"/>
</dbReference>
<dbReference type="GO" id="GO:0005248">
    <property type="term" value="F:voltage-gated sodium channel activity"/>
    <property type="evidence" value="ECO:0007669"/>
    <property type="project" value="TreeGrafter"/>
</dbReference>
<evidence type="ECO:0000256" key="1">
    <source>
        <dbReference type="ARBA" id="ARBA00004141"/>
    </source>
</evidence>
<dbReference type="InterPro" id="IPR043203">
    <property type="entry name" value="VGCC_Ca_Na"/>
</dbReference>
<keyword evidence="3" id="KW-1133">Transmembrane helix</keyword>
<dbReference type="GO" id="GO:0001518">
    <property type="term" value="C:voltage-gated sodium channel complex"/>
    <property type="evidence" value="ECO:0007669"/>
    <property type="project" value="TreeGrafter"/>
</dbReference>
<dbReference type="STRING" id="137246.A0A401TEM3"/>
<gene>
    <name evidence="5" type="ORF">chiPu_0025382</name>
</gene>
<sequence>WNQLDLAIVLLSVMGITLEEIEISAALPINPTIIRIMRVLRITR</sequence>
<protein>
    <recommendedName>
        <fullName evidence="7">Ion transport domain-containing protein</fullName>
    </recommendedName>
</protein>
<dbReference type="OrthoDB" id="416585at2759"/>
<comment type="subcellular location">
    <subcellularLocation>
        <location evidence="1">Membrane</location>
        <topology evidence="1">Multi-pass membrane protein</topology>
    </subcellularLocation>
</comment>
<dbReference type="Proteomes" id="UP000287033">
    <property type="component" value="Unassembled WGS sequence"/>
</dbReference>
<name>A0A401TEM3_CHIPU</name>
<evidence type="ECO:0000313" key="5">
    <source>
        <dbReference type="EMBL" id="GCC41065.1"/>
    </source>
</evidence>
<organism evidence="5 6">
    <name type="scientific">Chiloscyllium punctatum</name>
    <name type="common">Brownbanded bambooshark</name>
    <name type="synonym">Hemiscyllium punctatum</name>
    <dbReference type="NCBI Taxonomy" id="137246"/>
    <lineage>
        <taxon>Eukaryota</taxon>
        <taxon>Metazoa</taxon>
        <taxon>Chordata</taxon>
        <taxon>Craniata</taxon>
        <taxon>Vertebrata</taxon>
        <taxon>Chondrichthyes</taxon>
        <taxon>Elasmobranchii</taxon>
        <taxon>Galeomorphii</taxon>
        <taxon>Galeoidea</taxon>
        <taxon>Orectolobiformes</taxon>
        <taxon>Hemiscylliidae</taxon>
        <taxon>Chiloscyllium</taxon>
    </lineage>
</organism>
<dbReference type="Gene3D" id="1.20.120.350">
    <property type="entry name" value="Voltage-gated potassium channels. Chain C"/>
    <property type="match status" value="1"/>
</dbReference>
<dbReference type="AlphaFoldDB" id="A0A401TEM3"/>
<dbReference type="EMBL" id="BEZZ01057731">
    <property type="protein sequence ID" value="GCC41065.1"/>
    <property type="molecule type" value="Genomic_DNA"/>
</dbReference>
<dbReference type="PANTHER" id="PTHR10037:SF209">
    <property type="entry name" value="VOLTAGE-DEPENDENT T-TYPE CALCIUM CHANNEL SUBUNIT ALPHA"/>
    <property type="match status" value="1"/>
</dbReference>
<reference evidence="5 6" key="1">
    <citation type="journal article" date="2018" name="Nat. Ecol. Evol.">
        <title>Shark genomes provide insights into elasmobranch evolution and the origin of vertebrates.</title>
        <authorList>
            <person name="Hara Y"/>
            <person name="Yamaguchi K"/>
            <person name="Onimaru K"/>
            <person name="Kadota M"/>
            <person name="Koyanagi M"/>
            <person name="Keeley SD"/>
            <person name="Tatsumi K"/>
            <person name="Tanaka K"/>
            <person name="Motone F"/>
            <person name="Kageyama Y"/>
            <person name="Nozu R"/>
            <person name="Adachi N"/>
            <person name="Nishimura O"/>
            <person name="Nakagawa R"/>
            <person name="Tanegashima C"/>
            <person name="Kiyatake I"/>
            <person name="Matsumoto R"/>
            <person name="Murakumo K"/>
            <person name="Nishida K"/>
            <person name="Terakita A"/>
            <person name="Kuratani S"/>
            <person name="Sato K"/>
            <person name="Hyodo S Kuraku.S."/>
        </authorList>
    </citation>
    <scope>NUCLEOTIDE SEQUENCE [LARGE SCALE GENOMIC DNA]</scope>
</reference>
<evidence type="ECO:0000313" key="6">
    <source>
        <dbReference type="Proteomes" id="UP000287033"/>
    </source>
</evidence>
<accession>A0A401TEM3</accession>
<dbReference type="GO" id="GO:0045956">
    <property type="term" value="P:positive regulation of calcium ion-dependent exocytosis"/>
    <property type="evidence" value="ECO:0007669"/>
    <property type="project" value="TreeGrafter"/>
</dbReference>
<comment type="caution">
    <text evidence="5">The sequence shown here is derived from an EMBL/GenBank/DDBJ whole genome shotgun (WGS) entry which is preliminary data.</text>
</comment>
<dbReference type="GO" id="GO:0086010">
    <property type="term" value="P:membrane depolarization during action potential"/>
    <property type="evidence" value="ECO:0007669"/>
    <property type="project" value="TreeGrafter"/>
</dbReference>
<feature type="non-terminal residue" evidence="5">
    <location>
        <position position="44"/>
    </location>
</feature>
<dbReference type="GO" id="GO:0043005">
    <property type="term" value="C:neuron projection"/>
    <property type="evidence" value="ECO:0007669"/>
    <property type="project" value="TreeGrafter"/>
</dbReference>
<keyword evidence="4" id="KW-0472">Membrane</keyword>
<evidence type="ECO:0000256" key="2">
    <source>
        <dbReference type="ARBA" id="ARBA00022692"/>
    </source>
</evidence>
<keyword evidence="6" id="KW-1185">Reference proteome</keyword>
<feature type="non-terminal residue" evidence="5">
    <location>
        <position position="1"/>
    </location>
</feature>